<sequence length="249" mass="27499">MANKYAEAKSASPQNELSQPIARFIMDAVQSNAEPGRFVRGMDYSKQGRVLPNIRLDTGAVHAYVAGSQNEPFDVAIVFPRRSPDEIARLVEILASRPTLLHEGVLEGEVLGIIAARDSSEFVYRCTCPDSARVCKHIVAVAHQLALILDDDPKKVFDIRGVDVRELEQSVSASVATLSERRAVESTETFWEGGALPDLPRPRKAPAVSDGDDTFLREAFKAISYTSIDQMRAVSDLEDLYYVLTKDMD</sequence>
<reference evidence="3 4" key="1">
    <citation type="submission" date="2020-12" db="EMBL/GenBank/DDBJ databases">
        <title>FDA dAtabase for Regulatory Grade micrObial Sequences (FDA-ARGOS): Supporting development and validation of Infectious Disease Dx tests.</title>
        <authorList>
            <person name="Sproer C."/>
            <person name="Gronow S."/>
            <person name="Severitt S."/>
            <person name="Schroder I."/>
            <person name="Tallon L."/>
            <person name="Sadzewicz L."/>
            <person name="Zhao X."/>
            <person name="Boylan J."/>
            <person name="Ott S."/>
            <person name="Bowen H."/>
            <person name="Vavikolanu K."/>
            <person name="Mehta A."/>
            <person name="Aluvathingal J."/>
            <person name="Nadendla S."/>
            <person name="Lowell S."/>
            <person name="Myers T."/>
            <person name="Yan Y."/>
            <person name="Sichtig H."/>
        </authorList>
    </citation>
    <scope>NUCLEOTIDE SEQUENCE [LARGE SCALE GENOMIC DNA]</scope>
    <source>
        <strain evidence="3 4">FDAARGOS_1053</strain>
    </source>
</reference>
<evidence type="ECO:0000256" key="1">
    <source>
        <dbReference type="PROSITE-ProRule" id="PRU00325"/>
    </source>
</evidence>
<evidence type="ECO:0000313" key="4">
    <source>
        <dbReference type="Proteomes" id="UP000596145"/>
    </source>
</evidence>
<dbReference type="EMBL" id="CP066007">
    <property type="protein sequence ID" value="QQB47781.1"/>
    <property type="molecule type" value="Genomic_DNA"/>
</dbReference>
<dbReference type="Pfam" id="PF04434">
    <property type="entry name" value="SWIM"/>
    <property type="match status" value="1"/>
</dbReference>
<keyword evidence="1" id="KW-0479">Metal-binding</keyword>
<dbReference type="AlphaFoldDB" id="A0A7T4EI24"/>
<keyword evidence="1" id="KW-0863">Zinc-finger</keyword>
<feature type="domain" description="SWIM-type" evidence="2">
    <location>
        <begin position="111"/>
        <end position="146"/>
    </location>
</feature>
<proteinExistence type="predicted"/>
<gene>
    <name evidence="3" type="ORF">I6I10_11140</name>
</gene>
<dbReference type="PANTHER" id="PTHR38133">
    <property type="entry name" value="SLR1429 PROTEIN"/>
    <property type="match status" value="1"/>
</dbReference>
<evidence type="ECO:0000313" key="3">
    <source>
        <dbReference type="EMBL" id="QQB47781.1"/>
    </source>
</evidence>
<name>A0A7T4EI24_9CORY</name>
<dbReference type="InterPro" id="IPR007527">
    <property type="entry name" value="Znf_SWIM"/>
</dbReference>
<dbReference type="PANTHER" id="PTHR38133:SF1">
    <property type="entry name" value="SLR1429 PROTEIN"/>
    <property type="match status" value="1"/>
</dbReference>
<protein>
    <submittedName>
        <fullName evidence="3">SWIM zinc finger family protein</fullName>
    </submittedName>
</protein>
<keyword evidence="1" id="KW-0862">Zinc</keyword>
<evidence type="ECO:0000259" key="2">
    <source>
        <dbReference type="PROSITE" id="PS50966"/>
    </source>
</evidence>
<dbReference type="GO" id="GO:0008270">
    <property type="term" value="F:zinc ion binding"/>
    <property type="evidence" value="ECO:0007669"/>
    <property type="project" value="UniProtKB-KW"/>
</dbReference>
<accession>A0A7T4EI24</accession>
<dbReference type="Proteomes" id="UP000596145">
    <property type="component" value="Chromosome"/>
</dbReference>
<organism evidence="3 4">
    <name type="scientific">Corynebacterium glucuronolyticum</name>
    <dbReference type="NCBI Taxonomy" id="39791"/>
    <lineage>
        <taxon>Bacteria</taxon>
        <taxon>Bacillati</taxon>
        <taxon>Actinomycetota</taxon>
        <taxon>Actinomycetes</taxon>
        <taxon>Mycobacteriales</taxon>
        <taxon>Corynebacteriaceae</taxon>
        <taxon>Corynebacterium</taxon>
    </lineage>
</organism>
<dbReference type="PROSITE" id="PS50966">
    <property type="entry name" value="ZF_SWIM"/>
    <property type="match status" value="1"/>
</dbReference>
<dbReference type="OrthoDB" id="188274at2"/>